<dbReference type="CDD" id="cd12455">
    <property type="entry name" value="RRM_like_Smg4_UPF3"/>
    <property type="match status" value="1"/>
</dbReference>
<keyword evidence="13" id="KW-1185">Reference proteome</keyword>
<comment type="similarity">
    <text evidence="3">Belongs to the MLO family.</text>
</comment>
<dbReference type="GO" id="GO:0003676">
    <property type="term" value="F:nucleic acid binding"/>
    <property type="evidence" value="ECO:0007669"/>
    <property type="project" value="InterPro"/>
</dbReference>
<comment type="similarity">
    <text evidence="2">Belongs to the RENT3 family.</text>
</comment>
<feature type="transmembrane region" description="Helical" evidence="10">
    <location>
        <begin position="220"/>
        <end position="240"/>
    </location>
</feature>
<dbReference type="InterPro" id="IPR035979">
    <property type="entry name" value="RBD_domain_sf"/>
</dbReference>
<reference evidence="12" key="1">
    <citation type="submission" date="2020-03" db="EMBL/GenBank/DDBJ databases">
        <title>Castanea mollissima Vanexum genome sequencing.</title>
        <authorList>
            <person name="Staton M."/>
        </authorList>
    </citation>
    <scope>NUCLEOTIDE SEQUENCE</scope>
    <source>
        <tissue evidence="12">Leaf</tissue>
    </source>
</reference>
<keyword evidence="4 10" id="KW-0812">Transmembrane</keyword>
<organism evidence="12 13">
    <name type="scientific">Castanea mollissima</name>
    <name type="common">Chinese chestnut</name>
    <dbReference type="NCBI Taxonomy" id="60419"/>
    <lineage>
        <taxon>Eukaryota</taxon>
        <taxon>Viridiplantae</taxon>
        <taxon>Streptophyta</taxon>
        <taxon>Embryophyta</taxon>
        <taxon>Tracheophyta</taxon>
        <taxon>Spermatophyta</taxon>
        <taxon>Magnoliopsida</taxon>
        <taxon>eudicotyledons</taxon>
        <taxon>Gunneridae</taxon>
        <taxon>Pentapetalae</taxon>
        <taxon>rosids</taxon>
        <taxon>fabids</taxon>
        <taxon>Fagales</taxon>
        <taxon>Fagaceae</taxon>
        <taxon>Castanea</taxon>
    </lineage>
</organism>
<dbReference type="Pfam" id="PF03467">
    <property type="entry name" value="Smg4_UPF3"/>
    <property type="match status" value="1"/>
</dbReference>
<feature type="domain" description="UPF3" evidence="11">
    <location>
        <begin position="2"/>
        <end position="101"/>
    </location>
</feature>
<evidence type="ECO:0000256" key="6">
    <source>
        <dbReference type="ARBA" id="ARBA00022989"/>
    </source>
</evidence>
<evidence type="ECO:0000256" key="9">
    <source>
        <dbReference type="ARBA" id="ARBA00023265"/>
    </source>
</evidence>
<dbReference type="PANTHER" id="PTHR31942:SF49">
    <property type="entry name" value="MLO-LIKE PROTEIN 8"/>
    <property type="match status" value="1"/>
</dbReference>
<gene>
    <name evidence="12" type="ORF">CMV_007041</name>
</gene>
<keyword evidence="8" id="KW-0866">Nonsense-mediated mRNA decay</keyword>
<keyword evidence="7 10" id="KW-0472">Membrane</keyword>
<evidence type="ECO:0000256" key="10">
    <source>
        <dbReference type="SAM" id="Phobius"/>
    </source>
</evidence>
<keyword evidence="5" id="KW-0611">Plant defense</keyword>
<dbReference type="GO" id="GO:0006952">
    <property type="term" value="P:defense response"/>
    <property type="evidence" value="ECO:0007669"/>
    <property type="project" value="UniProtKB-KW"/>
</dbReference>
<evidence type="ECO:0000313" key="13">
    <source>
        <dbReference type="Proteomes" id="UP000737018"/>
    </source>
</evidence>
<dbReference type="GO" id="GO:0000184">
    <property type="term" value="P:nuclear-transcribed mRNA catabolic process, nonsense-mediated decay"/>
    <property type="evidence" value="ECO:0007669"/>
    <property type="project" value="UniProtKB-KW"/>
</dbReference>
<feature type="transmembrane region" description="Helical" evidence="10">
    <location>
        <begin position="246"/>
        <end position="268"/>
    </location>
</feature>
<evidence type="ECO:0000256" key="7">
    <source>
        <dbReference type="ARBA" id="ARBA00023136"/>
    </source>
</evidence>
<keyword evidence="9" id="KW-0568">Pathogenesis-related protein</keyword>
<sequence length="339" mass="39253">MKNQRYSQAYIDFKRPEDVFEFAEFFDGHVFVNEKGAQYKVLVEYAPSQKAPKSTTKKDGREGTIYKVDPDYLEFLKIIAKPAEHLPSAEIQLQRKEAEQAGLFAAGRIGRRKPHPMTMSFQMVGVCALLEAKLLCIFMCRSFKTMPSHETSFVRAHASFWTRIPFFFYVGCFFRQYFKSVSKSDYLTLRNGFITVHLAPGSKFNFQKYIKRSLEDDFKAVVRVSPVLWTSFVVFLLLNVNGWQALFWASIIPVIIILAVGTKLQAILTKMALEITERHAVVQGIPLVQVSDKYFWFGRPQLILELIHFALFQGFLVTIMVQEKTFHLRIPVAWTLMWE</sequence>
<proteinExistence type="inferred from homology"/>
<dbReference type="AlphaFoldDB" id="A0A8J4RVU2"/>
<dbReference type="GO" id="GO:0016020">
    <property type="term" value="C:membrane"/>
    <property type="evidence" value="ECO:0007669"/>
    <property type="project" value="UniProtKB-SubCell"/>
</dbReference>
<evidence type="ECO:0000256" key="1">
    <source>
        <dbReference type="ARBA" id="ARBA00004141"/>
    </source>
</evidence>
<dbReference type="Gene3D" id="3.30.70.330">
    <property type="match status" value="1"/>
</dbReference>
<name>A0A8J4RVU2_9ROSI</name>
<evidence type="ECO:0000313" key="12">
    <source>
        <dbReference type="EMBL" id="KAF3969151.1"/>
    </source>
</evidence>
<dbReference type="InterPro" id="IPR012677">
    <property type="entry name" value="Nucleotide-bd_a/b_plait_sf"/>
</dbReference>
<evidence type="ECO:0000256" key="3">
    <source>
        <dbReference type="ARBA" id="ARBA00006574"/>
    </source>
</evidence>
<comment type="caution">
    <text evidence="12">The sequence shown here is derived from an EMBL/GenBank/DDBJ whole genome shotgun (WGS) entry which is preliminary data.</text>
</comment>
<comment type="subcellular location">
    <subcellularLocation>
        <location evidence="1">Membrane</location>
        <topology evidence="1">Multi-pass membrane protein</topology>
    </subcellularLocation>
</comment>
<protein>
    <recommendedName>
        <fullName evidence="11">UPF3 domain-containing protein</fullName>
    </recommendedName>
</protein>
<dbReference type="Pfam" id="PF03094">
    <property type="entry name" value="Mlo"/>
    <property type="match status" value="1"/>
</dbReference>
<evidence type="ECO:0000256" key="8">
    <source>
        <dbReference type="ARBA" id="ARBA00023161"/>
    </source>
</evidence>
<dbReference type="InterPro" id="IPR004326">
    <property type="entry name" value="Mlo"/>
</dbReference>
<evidence type="ECO:0000256" key="4">
    <source>
        <dbReference type="ARBA" id="ARBA00022692"/>
    </source>
</evidence>
<evidence type="ECO:0000256" key="2">
    <source>
        <dbReference type="ARBA" id="ARBA00005991"/>
    </source>
</evidence>
<dbReference type="InterPro" id="IPR005120">
    <property type="entry name" value="UPF3_dom"/>
</dbReference>
<dbReference type="SUPFAM" id="SSF54928">
    <property type="entry name" value="RNA-binding domain, RBD"/>
    <property type="match status" value="1"/>
</dbReference>
<dbReference type="OrthoDB" id="1480572at2759"/>
<dbReference type="EMBL" id="JRKL02000680">
    <property type="protein sequence ID" value="KAF3969151.1"/>
    <property type="molecule type" value="Genomic_DNA"/>
</dbReference>
<evidence type="ECO:0000256" key="5">
    <source>
        <dbReference type="ARBA" id="ARBA00022821"/>
    </source>
</evidence>
<evidence type="ECO:0000259" key="11">
    <source>
        <dbReference type="Pfam" id="PF03467"/>
    </source>
</evidence>
<dbReference type="PANTHER" id="PTHR31942">
    <property type="entry name" value="MLO-LIKE PROTEIN 1"/>
    <property type="match status" value="1"/>
</dbReference>
<feature type="transmembrane region" description="Helical" evidence="10">
    <location>
        <begin position="302"/>
        <end position="321"/>
    </location>
</feature>
<keyword evidence="6 10" id="KW-1133">Transmembrane helix</keyword>
<dbReference type="Proteomes" id="UP000737018">
    <property type="component" value="Unassembled WGS sequence"/>
</dbReference>
<accession>A0A8J4RVU2</accession>